<dbReference type="InterPro" id="IPR009057">
    <property type="entry name" value="Homeodomain-like_sf"/>
</dbReference>
<dbReference type="PANTHER" id="PTHR47506:SF7">
    <property type="entry name" value="TRANSCRIPTIONAL REGULATORY PROTEIN"/>
    <property type="match status" value="1"/>
</dbReference>
<reference evidence="7 8" key="1">
    <citation type="submission" date="2019-03" db="EMBL/GenBank/DDBJ databases">
        <title>Genomic Encyclopedia of Type Strains, Phase IV (KMG-IV): sequencing the most valuable type-strain genomes for metagenomic binning, comparative biology and taxonomic classification.</title>
        <authorList>
            <person name="Goeker M."/>
        </authorList>
    </citation>
    <scope>NUCLEOTIDE SEQUENCE [LARGE SCALE GENOMIC DNA]</scope>
    <source>
        <strain evidence="7 8">DSM 44684</strain>
    </source>
</reference>
<dbReference type="EMBL" id="SMFR01000002">
    <property type="protein sequence ID" value="TCJ96330.1"/>
    <property type="molecule type" value="Genomic_DNA"/>
</dbReference>
<evidence type="ECO:0000256" key="3">
    <source>
        <dbReference type="ARBA" id="ARBA00023163"/>
    </source>
</evidence>
<dbReference type="RefSeq" id="WP_067444354.1">
    <property type="nucleotide sequence ID" value="NZ_SMFR01000002.1"/>
</dbReference>
<dbReference type="Gene3D" id="1.10.357.10">
    <property type="entry name" value="Tetracycline Repressor, domain 2"/>
    <property type="match status" value="1"/>
</dbReference>
<name>A0A4R1FQD9_9NOCA</name>
<dbReference type="Pfam" id="PF21306">
    <property type="entry name" value="TetR_C_40"/>
    <property type="match status" value="1"/>
</dbReference>
<accession>A0A4R1FQD9</accession>
<evidence type="ECO:0000313" key="7">
    <source>
        <dbReference type="EMBL" id="TCJ96330.1"/>
    </source>
</evidence>
<feature type="region of interest" description="Disordered" evidence="5">
    <location>
        <begin position="201"/>
        <end position="221"/>
    </location>
</feature>
<feature type="DNA-binding region" description="H-T-H motif" evidence="4">
    <location>
        <begin position="38"/>
        <end position="57"/>
    </location>
</feature>
<dbReference type="GO" id="GO:0003677">
    <property type="term" value="F:DNA binding"/>
    <property type="evidence" value="ECO:0007669"/>
    <property type="project" value="UniProtKB-UniRule"/>
</dbReference>
<dbReference type="InterPro" id="IPR001647">
    <property type="entry name" value="HTH_TetR"/>
</dbReference>
<feature type="domain" description="HTH tetR-type" evidence="6">
    <location>
        <begin position="15"/>
        <end position="75"/>
    </location>
</feature>
<dbReference type="InterPro" id="IPR049513">
    <property type="entry name" value="TetR_C_40"/>
</dbReference>
<comment type="caution">
    <text evidence="7">The sequence shown here is derived from an EMBL/GenBank/DDBJ whole genome shotgun (WGS) entry which is preliminary data.</text>
</comment>
<keyword evidence="8" id="KW-1185">Reference proteome</keyword>
<dbReference type="Pfam" id="PF00440">
    <property type="entry name" value="TetR_N"/>
    <property type="match status" value="1"/>
</dbReference>
<dbReference type="SUPFAM" id="SSF46689">
    <property type="entry name" value="Homeodomain-like"/>
    <property type="match status" value="1"/>
</dbReference>
<evidence type="ECO:0000313" key="8">
    <source>
        <dbReference type="Proteomes" id="UP000294856"/>
    </source>
</evidence>
<protein>
    <submittedName>
        <fullName evidence="7">TetR family transcriptional regulator</fullName>
    </submittedName>
</protein>
<evidence type="ECO:0000256" key="1">
    <source>
        <dbReference type="ARBA" id="ARBA00023015"/>
    </source>
</evidence>
<sequence length="221" mass="24279">MTAEQTAPTRTDRRKERTRNALLGAARKFLSEGQSSVSIKEITDAADVGFGSFYNHFDSKEQLFDEAVQSALKVYNEMRDHIVARYDDPAEIFAVSFRLTGRLQRQLPEMVRVVLHSGMGVMLRDQGLAPSARQDIIAAQEAGRFEPMDPDLAIMAAGGTLLGLLQLLDADPDADAAALADEMTYRALRMFGMNKRSAQRLSSAPLPELPTNPDLLLQAGP</sequence>
<dbReference type="PANTHER" id="PTHR47506">
    <property type="entry name" value="TRANSCRIPTIONAL REGULATORY PROTEIN"/>
    <property type="match status" value="1"/>
</dbReference>
<dbReference type="PROSITE" id="PS50977">
    <property type="entry name" value="HTH_TETR_2"/>
    <property type="match status" value="1"/>
</dbReference>
<organism evidence="7 8">
    <name type="scientific">Nocardia alba</name>
    <dbReference type="NCBI Taxonomy" id="225051"/>
    <lineage>
        <taxon>Bacteria</taxon>
        <taxon>Bacillati</taxon>
        <taxon>Actinomycetota</taxon>
        <taxon>Actinomycetes</taxon>
        <taxon>Mycobacteriales</taxon>
        <taxon>Nocardiaceae</taxon>
        <taxon>Nocardia</taxon>
    </lineage>
</organism>
<dbReference type="Proteomes" id="UP000294856">
    <property type="component" value="Unassembled WGS sequence"/>
</dbReference>
<keyword evidence="2 4" id="KW-0238">DNA-binding</keyword>
<evidence type="ECO:0000256" key="2">
    <source>
        <dbReference type="ARBA" id="ARBA00023125"/>
    </source>
</evidence>
<proteinExistence type="predicted"/>
<evidence type="ECO:0000256" key="5">
    <source>
        <dbReference type="SAM" id="MobiDB-lite"/>
    </source>
</evidence>
<dbReference type="STRING" id="1210063.GCA_001612665_00021"/>
<gene>
    <name evidence="7" type="ORF">DFR71_2358</name>
</gene>
<dbReference type="AlphaFoldDB" id="A0A4R1FQD9"/>
<keyword evidence="3" id="KW-0804">Transcription</keyword>
<keyword evidence="1" id="KW-0805">Transcription regulation</keyword>
<evidence type="ECO:0000256" key="4">
    <source>
        <dbReference type="PROSITE-ProRule" id="PRU00335"/>
    </source>
</evidence>
<evidence type="ECO:0000259" key="6">
    <source>
        <dbReference type="PROSITE" id="PS50977"/>
    </source>
</evidence>